<keyword evidence="4" id="KW-0413">Isomerase</keyword>
<dbReference type="Proteomes" id="UP000006316">
    <property type="component" value="Unassembled WGS sequence"/>
</dbReference>
<gene>
    <name evidence="6" type="ORF">BABA_25891</name>
</gene>
<comment type="catalytic activity">
    <reaction evidence="1 4">
        <text>a uridine in RNA = a pseudouridine in RNA</text>
        <dbReference type="Rhea" id="RHEA:48348"/>
        <dbReference type="Rhea" id="RHEA-COMP:12068"/>
        <dbReference type="Rhea" id="RHEA-COMP:12069"/>
        <dbReference type="ChEBI" id="CHEBI:65314"/>
        <dbReference type="ChEBI" id="CHEBI:65315"/>
    </reaction>
</comment>
<dbReference type="InterPro" id="IPR006225">
    <property type="entry name" value="PsdUridine_synth_RluC/D"/>
</dbReference>
<proteinExistence type="inferred from homology"/>
<dbReference type="Gene3D" id="3.30.2350.10">
    <property type="entry name" value="Pseudouridine synthase"/>
    <property type="match status" value="1"/>
</dbReference>
<comment type="caution">
    <text evidence="6">The sequence shown here is derived from an EMBL/GenBank/DDBJ whole genome shotgun (WGS) entry which is preliminary data.</text>
</comment>
<dbReference type="EMBL" id="AJLS01000185">
    <property type="protein sequence ID" value="EKN62519.1"/>
    <property type="molecule type" value="Genomic_DNA"/>
</dbReference>
<evidence type="ECO:0000313" key="6">
    <source>
        <dbReference type="EMBL" id="EKN62519.1"/>
    </source>
</evidence>
<sequence length="313" mass="36111">MTEGDIMLNTVRKGEWFHISVPRGWEGKTVDWVFRHYWEAPKKLTHLFRMENKVLADGARANWLFPLTAGSKLQLKLFEEEELQIIPNFHDIDILFEDDHVLVVNKPPYMNTHPNNPLTETNTLINAASFYLQSKGEYRNIRQIHRLDRDTTGAILFAKHALAGAILDNMLEKREIKRTYIAAVHGLFQKKKGIIHQPIGRDRHHATKRRVSPSGQDAITHVQLLKEDKNNKLSYVKCWLETGRTHQIRVHLSYEGHPIVGDIAYGGQPLEKRQALHAAKLEFPHPLTEEKVVCHAPVIDSLNVFKHIDIYSI</sequence>
<evidence type="ECO:0000259" key="5">
    <source>
        <dbReference type="Pfam" id="PF00849"/>
    </source>
</evidence>
<dbReference type="PANTHER" id="PTHR21600">
    <property type="entry name" value="MITOCHONDRIAL RNA PSEUDOURIDINE SYNTHASE"/>
    <property type="match status" value="1"/>
</dbReference>
<dbReference type="NCBIfam" id="TIGR00005">
    <property type="entry name" value="rluA_subfam"/>
    <property type="match status" value="1"/>
</dbReference>
<dbReference type="SUPFAM" id="SSF55120">
    <property type="entry name" value="Pseudouridine synthase"/>
    <property type="match status" value="1"/>
</dbReference>
<dbReference type="GO" id="GO:0003723">
    <property type="term" value="F:RNA binding"/>
    <property type="evidence" value="ECO:0007669"/>
    <property type="project" value="InterPro"/>
</dbReference>
<evidence type="ECO:0000256" key="2">
    <source>
        <dbReference type="ARBA" id="ARBA00010876"/>
    </source>
</evidence>
<dbReference type="EC" id="5.4.99.-" evidence="4"/>
<dbReference type="AlphaFoldDB" id="K6D2S9"/>
<reference evidence="6 7" key="1">
    <citation type="journal article" date="2012" name="Front. Microbiol.">
        <title>Redundancy and modularity in membrane-associated dissimilatory nitrate reduction in Bacillus.</title>
        <authorList>
            <person name="Heylen K."/>
            <person name="Keltjens J."/>
        </authorList>
    </citation>
    <scope>NUCLEOTIDE SEQUENCE [LARGE SCALE GENOMIC DNA]</scope>
    <source>
        <strain evidence="7">LMG 21833T</strain>
    </source>
</reference>
<comment type="similarity">
    <text evidence="2 4">Belongs to the pseudouridine synthase RluA family.</text>
</comment>
<comment type="function">
    <text evidence="4">Responsible for synthesis of pseudouridine from uracil.</text>
</comment>
<dbReference type="CDD" id="cd02869">
    <property type="entry name" value="PseudoU_synth_RluA_like"/>
    <property type="match status" value="1"/>
</dbReference>
<dbReference type="PATRIC" id="fig|1117379.3.peg.5369"/>
<evidence type="ECO:0000256" key="4">
    <source>
        <dbReference type="RuleBase" id="RU362028"/>
    </source>
</evidence>
<protein>
    <recommendedName>
        <fullName evidence="4">Pseudouridine synthase</fullName>
        <ecNumber evidence="4">5.4.99.-</ecNumber>
    </recommendedName>
</protein>
<dbReference type="InterPro" id="IPR020103">
    <property type="entry name" value="PsdUridine_synth_cat_dom_sf"/>
</dbReference>
<accession>K6D2S9</accession>
<dbReference type="InterPro" id="IPR006224">
    <property type="entry name" value="PsdUridine_synth_RluA-like_CS"/>
</dbReference>
<dbReference type="PROSITE" id="PS01129">
    <property type="entry name" value="PSI_RLU"/>
    <property type="match status" value="1"/>
</dbReference>
<feature type="active site" evidence="3">
    <location>
        <position position="148"/>
    </location>
</feature>
<dbReference type="eggNOG" id="COG0564">
    <property type="taxonomic scope" value="Bacteria"/>
</dbReference>
<dbReference type="GO" id="GO:0009982">
    <property type="term" value="F:pseudouridine synthase activity"/>
    <property type="evidence" value="ECO:0007669"/>
    <property type="project" value="InterPro"/>
</dbReference>
<dbReference type="InterPro" id="IPR050188">
    <property type="entry name" value="RluA_PseudoU_synthase"/>
</dbReference>
<evidence type="ECO:0000313" key="7">
    <source>
        <dbReference type="Proteomes" id="UP000006316"/>
    </source>
</evidence>
<evidence type="ECO:0000256" key="1">
    <source>
        <dbReference type="ARBA" id="ARBA00000073"/>
    </source>
</evidence>
<dbReference type="STRING" id="1117379.BABA_25891"/>
<feature type="domain" description="Pseudouridine synthase RsuA/RluA-like" evidence="5">
    <location>
        <begin position="100"/>
        <end position="253"/>
    </location>
</feature>
<organism evidence="6 7">
    <name type="scientific">Neobacillus bataviensis LMG 21833</name>
    <dbReference type="NCBI Taxonomy" id="1117379"/>
    <lineage>
        <taxon>Bacteria</taxon>
        <taxon>Bacillati</taxon>
        <taxon>Bacillota</taxon>
        <taxon>Bacilli</taxon>
        <taxon>Bacillales</taxon>
        <taxon>Bacillaceae</taxon>
        <taxon>Neobacillus</taxon>
    </lineage>
</organism>
<dbReference type="InterPro" id="IPR006145">
    <property type="entry name" value="PsdUridine_synth_RsuA/RluA"/>
</dbReference>
<dbReference type="PANTHER" id="PTHR21600:SF71">
    <property type="entry name" value="PSEUDOURIDINE SYNTHASE"/>
    <property type="match status" value="1"/>
</dbReference>
<dbReference type="Pfam" id="PF00849">
    <property type="entry name" value="PseudoU_synth_2"/>
    <property type="match status" value="1"/>
</dbReference>
<keyword evidence="7" id="KW-1185">Reference proteome</keyword>
<dbReference type="GO" id="GO:0140098">
    <property type="term" value="F:catalytic activity, acting on RNA"/>
    <property type="evidence" value="ECO:0007669"/>
    <property type="project" value="UniProtKB-ARBA"/>
</dbReference>
<evidence type="ECO:0000256" key="3">
    <source>
        <dbReference type="PIRSR" id="PIRSR606225-1"/>
    </source>
</evidence>
<name>K6D2S9_9BACI</name>
<dbReference type="GO" id="GO:0000455">
    <property type="term" value="P:enzyme-directed rRNA pseudouridine synthesis"/>
    <property type="evidence" value="ECO:0007669"/>
    <property type="project" value="TreeGrafter"/>
</dbReference>